<proteinExistence type="predicted"/>
<dbReference type="Pfam" id="PF00884">
    <property type="entry name" value="Sulfatase"/>
    <property type="match status" value="1"/>
</dbReference>
<dbReference type="InterPro" id="IPR000917">
    <property type="entry name" value="Sulfatase_N"/>
</dbReference>
<evidence type="ECO:0000313" key="3">
    <source>
        <dbReference type="Proteomes" id="UP000229307"/>
    </source>
</evidence>
<dbReference type="SUPFAM" id="SSF53649">
    <property type="entry name" value="Alkaline phosphatase-like"/>
    <property type="match status" value="1"/>
</dbReference>
<organism evidence="2 3">
    <name type="scientific">Candidatus Desantisbacteria bacterium CG_4_10_14_0_8_um_filter_48_22</name>
    <dbReference type="NCBI Taxonomy" id="1974543"/>
    <lineage>
        <taxon>Bacteria</taxon>
        <taxon>Candidatus Desantisiibacteriota</taxon>
    </lineage>
</organism>
<dbReference type="CDD" id="cd16148">
    <property type="entry name" value="sulfatase_like"/>
    <property type="match status" value="1"/>
</dbReference>
<dbReference type="InterPro" id="IPR017850">
    <property type="entry name" value="Alkaline_phosphatase_core_sf"/>
</dbReference>
<comment type="caution">
    <text evidence="2">The sequence shown here is derived from an EMBL/GenBank/DDBJ whole genome shotgun (WGS) entry which is preliminary data.</text>
</comment>
<dbReference type="Gene3D" id="3.30.1120.10">
    <property type="match status" value="1"/>
</dbReference>
<feature type="domain" description="Sulfatase N-terminal" evidence="1">
    <location>
        <begin position="2"/>
        <end position="302"/>
    </location>
</feature>
<evidence type="ECO:0000259" key="1">
    <source>
        <dbReference type="Pfam" id="PF00884"/>
    </source>
</evidence>
<reference evidence="3" key="1">
    <citation type="submission" date="2017-09" db="EMBL/GenBank/DDBJ databases">
        <title>Depth-based differentiation of microbial function through sediment-hosted aquifers and enrichment of novel symbionts in the deep terrestrial subsurface.</title>
        <authorList>
            <person name="Probst A.J."/>
            <person name="Ladd B."/>
            <person name="Jarett J.K."/>
            <person name="Geller-Mcgrath D.E."/>
            <person name="Sieber C.M.K."/>
            <person name="Emerson J.B."/>
            <person name="Anantharaman K."/>
            <person name="Thomas B.C."/>
            <person name="Malmstrom R."/>
            <person name="Stieglmeier M."/>
            <person name="Klingl A."/>
            <person name="Woyke T."/>
            <person name="Ryan C.M."/>
            <person name="Banfield J.F."/>
        </authorList>
    </citation>
    <scope>NUCLEOTIDE SEQUENCE [LARGE SCALE GENOMIC DNA]</scope>
</reference>
<name>A0A2M7SFS1_9BACT</name>
<dbReference type="PANTHER" id="PTHR43751:SF3">
    <property type="entry name" value="SULFATASE N-TERMINAL DOMAIN-CONTAINING PROTEIN"/>
    <property type="match status" value="1"/>
</dbReference>
<dbReference type="AlphaFoldDB" id="A0A2M7SFS1"/>
<evidence type="ECO:0000313" key="2">
    <source>
        <dbReference type="EMBL" id="PIZ18133.1"/>
    </source>
</evidence>
<dbReference type="EMBL" id="PFMR01000031">
    <property type="protein sequence ID" value="PIZ18133.1"/>
    <property type="molecule type" value="Genomic_DNA"/>
</dbReference>
<gene>
    <name evidence="2" type="ORF">COY52_00795</name>
</gene>
<dbReference type="Proteomes" id="UP000229307">
    <property type="component" value="Unassembled WGS sequence"/>
</dbReference>
<accession>A0A2M7SFS1</accession>
<dbReference type="Gene3D" id="3.40.720.10">
    <property type="entry name" value="Alkaline Phosphatase, subunit A"/>
    <property type="match status" value="1"/>
</dbReference>
<dbReference type="InterPro" id="IPR052701">
    <property type="entry name" value="GAG_Ulvan_Degrading_Sulfatases"/>
</dbReference>
<dbReference type="PANTHER" id="PTHR43751">
    <property type="entry name" value="SULFATASE"/>
    <property type="match status" value="1"/>
</dbReference>
<sequence length="443" mass="50716">MNIIFIAIDTLAAGHMSCYGYKRKTSPTLDRYAKKSVLFLNAFAPDIPTQPAYTTMFTGLRGLRHTIVSHDGRNALDPSVPVLAEVLQDNGYLTAAVDNLKDMKPWFDRGYAEYYNPGGLQFATAEKINSLAIPWLKQNCRNKFYLFLHYWDPHTPYIPHPEYNYYKGKKDDPANNSLKTFRTQMVYPFFERWFKDLGNVSDAEYITALYDGEINYVDSKMQEIFDLLEELGIAEDTLVVITSDHGESMTEHNIYWDHHGLYETTTHIPLIIRLGKKFKPAKIREMVQHIDIMPTILGLAGIKIKARMDGMSLAPLLEGKGGKGYKEVYLNECLYQAKVAMRTNDWKLILAVDKGVHPDTPDRELYSLKADPEEKTNLAKKEKKKADEMENTLLKWRASQLGGNPDPVKVEAGRGLPAIAWVDRAMKSINMTREEWLSRQKYV</sequence>
<protein>
    <recommendedName>
        <fullName evidence="1">Sulfatase N-terminal domain-containing protein</fullName>
    </recommendedName>
</protein>